<keyword evidence="3 6" id="KW-1133">Transmembrane helix</keyword>
<evidence type="ECO:0000313" key="7">
    <source>
        <dbReference type="Proteomes" id="UP000694845"/>
    </source>
</evidence>
<keyword evidence="2 5" id="KW-0812">Transmembrane</keyword>
<feature type="transmembrane region" description="Helical" evidence="6">
    <location>
        <begin position="189"/>
        <end position="209"/>
    </location>
</feature>
<feature type="transmembrane region" description="Helical" evidence="6">
    <location>
        <begin position="83"/>
        <end position="105"/>
    </location>
</feature>
<evidence type="ECO:0000256" key="4">
    <source>
        <dbReference type="ARBA" id="ARBA00023136"/>
    </source>
</evidence>
<dbReference type="Proteomes" id="UP000694845">
    <property type="component" value="Unplaced"/>
</dbReference>
<dbReference type="OrthoDB" id="3222at2759"/>
<dbReference type="AlphaFoldDB" id="A0A8B7XHC6"/>
<feature type="transmembrane region" description="Helical" evidence="6">
    <location>
        <begin position="229"/>
        <end position="250"/>
    </location>
</feature>
<dbReference type="PRINTS" id="PR00783">
    <property type="entry name" value="MINTRINSICP"/>
</dbReference>
<reference evidence="8" key="1">
    <citation type="submission" date="2025-08" db="UniProtKB">
        <authorList>
            <consortium name="RefSeq"/>
        </authorList>
    </citation>
    <scope>IDENTIFICATION</scope>
</reference>
<evidence type="ECO:0000313" key="8">
    <source>
        <dbReference type="RefSeq" id="XP_022080199.1"/>
    </source>
</evidence>
<evidence type="ECO:0000256" key="2">
    <source>
        <dbReference type="ARBA" id="ARBA00022692"/>
    </source>
</evidence>
<dbReference type="InterPro" id="IPR000425">
    <property type="entry name" value="MIP"/>
</dbReference>
<dbReference type="GO" id="GO:0005886">
    <property type="term" value="C:plasma membrane"/>
    <property type="evidence" value="ECO:0007669"/>
    <property type="project" value="TreeGrafter"/>
</dbReference>
<gene>
    <name evidence="8" type="primary">LOC110973594</name>
</gene>
<organism evidence="7 8">
    <name type="scientific">Acanthaster planci</name>
    <name type="common">Crown-of-thorns starfish</name>
    <dbReference type="NCBI Taxonomy" id="133434"/>
    <lineage>
        <taxon>Eukaryota</taxon>
        <taxon>Metazoa</taxon>
        <taxon>Echinodermata</taxon>
        <taxon>Eleutherozoa</taxon>
        <taxon>Asterozoa</taxon>
        <taxon>Asteroidea</taxon>
        <taxon>Valvatacea</taxon>
        <taxon>Valvatida</taxon>
        <taxon>Acanthasteridae</taxon>
        <taxon>Acanthaster</taxon>
    </lineage>
</organism>
<proteinExistence type="inferred from homology"/>
<dbReference type="Pfam" id="PF00230">
    <property type="entry name" value="MIP"/>
    <property type="match status" value="1"/>
</dbReference>
<evidence type="ECO:0000256" key="5">
    <source>
        <dbReference type="RuleBase" id="RU000477"/>
    </source>
</evidence>
<feature type="transmembrane region" description="Helical" evidence="6">
    <location>
        <begin position="32"/>
        <end position="50"/>
    </location>
</feature>
<keyword evidence="5" id="KW-0813">Transport</keyword>
<dbReference type="GeneID" id="110973594"/>
<accession>A0A8B7XHC6</accession>
<dbReference type="InterPro" id="IPR023271">
    <property type="entry name" value="Aquaporin-like"/>
</dbReference>
<evidence type="ECO:0000256" key="3">
    <source>
        <dbReference type="ARBA" id="ARBA00022989"/>
    </source>
</evidence>
<evidence type="ECO:0000256" key="1">
    <source>
        <dbReference type="ARBA" id="ARBA00004141"/>
    </source>
</evidence>
<dbReference type="GO" id="GO:0015250">
    <property type="term" value="F:water channel activity"/>
    <property type="evidence" value="ECO:0007669"/>
    <property type="project" value="TreeGrafter"/>
</dbReference>
<feature type="transmembrane region" description="Helical" evidence="6">
    <location>
        <begin position="148"/>
        <end position="169"/>
    </location>
</feature>
<protein>
    <submittedName>
        <fullName evidence="8">Aquaporin-8-like</fullName>
    </submittedName>
</protein>
<dbReference type="Gene3D" id="1.20.1080.10">
    <property type="entry name" value="Glycerol uptake facilitator protein"/>
    <property type="match status" value="1"/>
</dbReference>
<keyword evidence="7" id="KW-1185">Reference proteome</keyword>
<dbReference type="SUPFAM" id="SSF81338">
    <property type="entry name" value="Aquaporin-like"/>
    <property type="match status" value="1"/>
</dbReference>
<dbReference type="KEGG" id="aplc:110973594"/>
<evidence type="ECO:0000256" key="6">
    <source>
        <dbReference type="SAM" id="Phobius"/>
    </source>
</evidence>
<name>A0A8B7XHC6_ACAPL</name>
<dbReference type="PANTHER" id="PTHR19139:SF284">
    <property type="entry name" value="AQUAPORIN"/>
    <property type="match status" value="1"/>
</dbReference>
<dbReference type="OMA" id="APYLACQ"/>
<feature type="transmembrane region" description="Helical" evidence="6">
    <location>
        <begin position="56"/>
        <end position="76"/>
    </location>
</feature>
<keyword evidence="4 6" id="KW-0472">Membrane</keyword>
<sequence length="261" mass="28162">MSGRDPGKIDMVDDETEERPITTFEKYVQSTFAELVGTMFFTFIACLAVTTQDLVAIAFAEGLAMALLCSAFLNISGGIFNPALTFAVCLCGGISPLLAVLYFVVQICGGMLGAAFVKAVLFEDSYYDIRGGCNKFRGSVPYDKYDSLHVLGVSPGTAVIIEALLSLFVYMSYLQANMDNRGKHLTGPLAYGFSITVGILTGMYSSGASFNPARTFGPAVASGFWDEQYIYWAGPVIGGLLAGAFYRFILGDSNKRLIMRD</sequence>
<dbReference type="InterPro" id="IPR034294">
    <property type="entry name" value="Aquaporin_transptr"/>
</dbReference>
<dbReference type="RefSeq" id="XP_022080199.1">
    <property type="nucleotide sequence ID" value="XM_022224507.1"/>
</dbReference>
<dbReference type="PANTHER" id="PTHR19139">
    <property type="entry name" value="AQUAPORIN TRANSPORTER"/>
    <property type="match status" value="1"/>
</dbReference>
<comment type="similarity">
    <text evidence="5">Belongs to the MIP/aquaporin (TC 1.A.8) family.</text>
</comment>
<comment type="subcellular location">
    <subcellularLocation>
        <location evidence="1">Membrane</location>
        <topology evidence="1">Multi-pass membrane protein</topology>
    </subcellularLocation>
</comment>